<dbReference type="OrthoDB" id="8161897at2"/>
<name>A0A563U7R0_9SPHI</name>
<sequence length="108" mass="12040">MKAIALTSRMLLGLIFLIFGLDFFLHFDSLLNLPGLNRQADTYLNGLTRAEYFFPILKIIEIAGGLGLIINRYTAMFVAGLLPVTLNIFLFDLFLGKPLLPLGATMLF</sequence>
<dbReference type="AlphaFoldDB" id="A0A563U7R0"/>
<evidence type="ECO:0000256" key="5">
    <source>
        <dbReference type="SAM" id="Phobius"/>
    </source>
</evidence>
<keyword evidence="3 5" id="KW-1133">Transmembrane helix</keyword>
<dbReference type="EMBL" id="VOEJ01000006">
    <property type="protein sequence ID" value="TWR27354.1"/>
    <property type="molecule type" value="Genomic_DNA"/>
</dbReference>
<dbReference type="Proteomes" id="UP000320042">
    <property type="component" value="Unassembled WGS sequence"/>
</dbReference>
<protein>
    <submittedName>
        <fullName evidence="6">DoxX family membrane protein</fullName>
    </submittedName>
</protein>
<comment type="caution">
    <text evidence="6">The sequence shown here is derived from an EMBL/GenBank/DDBJ whole genome shotgun (WGS) entry which is preliminary data.</text>
</comment>
<feature type="transmembrane region" description="Helical" evidence="5">
    <location>
        <begin position="12"/>
        <end position="32"/>
    </location>
</feature>
<keyword evidence="4 5" id="KW-0472">Membrane</keyword>
<dbReference type="RefSeq" id="WP_146382323.1">
    <property type="nucleotide sequence ID" value="NZ_VOEJ01000006.1"/>
</dbReference>
<keyword evidence="2 5" id="KW-0812">Transmembrane</keyword>
<feature type="transmembrane region" description="Helical" evidence="5">
    <location>
        <begin position="77"/>
        <end position="96"/>
    </location>
</feature>
<evidence type="ECO:0000313" key="7">
    <source>
        <dbReference type="Proteomes" id="UP000320042"/>
    </source>
</evidence>
<comment type="subcellular location">
    <subcellularLocation>
        <location evidence="1">Membrane</location>
        <topology evidence="1">Multi-pass membrane protein</topology>
    </subcellularLocation>
</comment>
<evidence type="ECO:0000256" key="1">
    <source>
        <dbReference type="ARBA" id="ARBA00004141"/>
    </source>
</evidence>
<dbReference type="Pfam" id="PF07681">
    <property type="entry name" value="DoxX"/>
    <property type="match status" value="1"/>
</dbReference>
<evidence type="ECO:0000256" key="2">
    <source>
        <dbReference type="ARBA" id="ARBA00022692"/>
    </source>
</evidence>
<organism evidence="6 7">
    <name type="scientific">Mucilaginibacter pallidiroseus</name>
    <dbReference type="NCBI Taxonomy" id="2599295"/>
    <lineage>
        <taxon>Bacteria</taxon>
        <taxon>Pseudomonadati</taxon>
        <taxon>Bacteroidota</taxon>
        <taxon>Sphingobacteriia</taxon>
        <taxon>Sphingobacteriales</taxon>
        <taxon>Sphingobacteriaceae</taxon>
        <taxon>Mucilaginibacter</taxon>
    </lineage>
</organism>
<accession>A0A563U7R0</accession>
<evidence type="ECO:0000256" key="3">
    <source>
        <dbReference type="ARBA" id="ARBA00022989"/>
    </source>
</evidence>
<dbReference type="InterPro" id="IPR032808">
    <property type="entry name" value="DoxX"/>
</dbReference>
<evidence type="ECO:0000313" key="6">
    <source>
        <dbReference type="EMBL" id="TWR27354.1"/>
    </source>
</evidence>
<gene>
    <name evidence="6" type="ORF">FPZ43_12775</name>
</gene>
<feature type="transmembrane region" description="Helical" evidence="5">
    <location>
        <begin position="52"/>
        <end position="70"/>
    </location>
</feature>
<proteinExistence type="predicted"/>
<reference evidence="6 7" key="1">
    <citation type="submission" date="2019-07" db="EMBL/GenBank/DDBJ databases">
        <authorList>
            <person name="Kim J."/>
        </authorList>
    </citation>
    <scope>NUCLEOTIDE SEQUENCE [LARGE SCALE GENOMIC DNA]</scope>
    <source>
        <strain evidence="7">dk17</strain>
    </source>
</reference>
<evidence type="ECO:0000256" key="4">
    <source>
        <dbReference type="ARBA" id="ARBA00023136"/>
    </source>
</evidence>
<keyword evidence="7" id="KW-1185">Reference proteome</keyword>
<dbReference type="GO" id="GO:0016020">
    <property type="term" value="C:membrane"/>
    <property type="evidence" value="ECO:0007669"/>
    <property type="project" value="UniProtKB-SubCell"/>
</dbReference>